<dbReference type="EMBL" id="AJWY01012970">
    <property type="protein sequence ID" value="EKC48416.1"/>
    <property type="molecule type" value="Genomic_DNA"/>
</dbReference>
<dbReference type="GO" id="GO:0006281">
    <property type="term" value="P:DNA repair"/>
    <property type="evidence" value="ECO:0007669"/>
    <property type="project" value="TreeGrafter"/>
</dbReference>
<dbReference type="PANTHER" id="PTHR11390">
    <property type="entry name" value="PROKARYOTIC DNA TOPOISOMERASE"/>
    <property type="match status" value="1"/>
</dbReference>
<sequence length="164" mass="18581">MILVIAEKPSVAQTIAAVLGAKEKKDGFLTGSGYIVSWCVGHLVGLAEAATYGEQYKKWSYDSLPILPQEWKYTVASDKEKQFKTLKELMHRADVSEVVNACDAGREGELIFRFVYEMAGCKKPMRRLWISSMEDSCYERGIFPSEERRSIRRALCFRIVQGKG</sequence>
<keyword evidence="2" id="KW-0413">Isomerase</keyword>
<dbReference type="CDD" id="cd03362">
    <property type="entry name" value="TOPRIM_TopoIA_TopoIII"/>
    <property type="match status" value="1"/>
</dbReference>
<evidence type="ECO:0000259" key="1">
    <source>
        <dbReference type="PROSITE" id="PS50880"/>
    </source>
</evidence>
<dbReference type="InterPro" id="IPR006171">
    <property type="entry name" value="TOPRIM_dom"/>
</dbReference>
<accession>K1SM54</accession>
<dbReference type="GO" id="GO:0006310">
    <property type="term" value="P:DNA recombination"/>
    <property type="evidence" value="ECO:0007669"/>
    <property type="project" value="TreeGrafter"/>
</dbReference>
<dbReference type="GO" id="GO:0003677">
    <property type="term" value="F:DNA binding"/>
    <property type="evidence" value="ECO:0007669"/>
    <property type="project" value="InterPro"/>
</dbReference>
<protein>
    <submittedName>
        <fullName evidence="2">DNA topoisomerase III</fullName>
    </submittedName>
</protein>
<dbReference type="InterPro" id="IPR034144">
    <property type="entry name" value="TOPRIM_TopoIII"/>
</dbReference>
<dbReference type="SMART" id="SM00493">
    <property type="entry name" value="TOPRIM"/>
    <property type="match status" value="1"/>
</dbReference>
<reference evidence="2" key="1">
    <citation type="journal article" date="2013" name="Environ. Microbiol.">
        <title>Microbiota from the distal guts of lean and obese adolescents exhibit partial functional redundancy besides clear differences in community structure.</title>
        <authorList>
            <person name="Ferrer M."/>
            <person name="Ruiz A."/>
            <person name="Lanza F."/>
            <person name="Haange S.B."/>
            <person name="Oberbach A."/>
            <person name="Till H."/>
            <person name="Bargiela R."/>
            <person name="Campoy C."/>
            <person name="Segura M.T."/>
            <person name="Richter M."/>
            <person name="von Bergen M."/>
            <person name="Seifert J."/>
            <person name="Suarez A."/>
        </authorList>
    </citation>
    <scope>NUCLEOTIDE SEQUENCE</scope>
</reference>
<dbReference type="SUPFAM" id="SSF56712">
    <property type="entry name" value="Prokaryotic type I DNA topoisomerase"/>
    <property type="match status" value="1"/>
</dbReference>
<dbReference type="InterPro" id="IPR000380">
    <property type="entry name" value="Topo_IA"/>
</dbReference>
<gene>
    <name evidence="2" type="ORF">LEA_18883</name>
</gene>
<feature type="domain" description="Toprim" evidence="1">
    <location>
        <begin position="1"/>
        <end position="134"/>
    </location>
</feature>
<dbReference type="AlphaFoldDB" id="K1SM54"/>
<dbReference type="GO" id="GO:0043597">
    <property type="term" value="C:cytoplasmic replication fork"/>
    <property type="evidence" value="ECO:0007669"/>
    <property type="project" value="TreeGrafter"/>
</dbReference>
<name>K1SM54_9ZZZZ</name>
<dbReference type="Gene3D" id="3.40.50.140">
    <property type="match status" value="1"/>
</dbReference>
<dbReference type="InterPro" id="IPR023405">
    <property type="entry name" value="Topo_IA_core_domain"/>
</dbReference>
<dbReference type="Pfam" id="PF01751">
    <property type="entry name" value="Toprim"/>
    <property type="match status" value="1"/>
</dbReference>
<dbReference type="GO" id="GO:0003917">
    <property type="term" value="F:DNA topoisomerase type I (single strand cut, ATP-independent) activity"/>
    <property type="evidence" value="ECO:0007669"/>
    <property type="project" value="InterPro"/>
</dbReference>
<dbReference type="GO" id="GO:0006265">
    <property type="term" value="P:DNA topological change"/>
    <property type="evidence" value="ECO:0007669"/>
    <property type="project" value="InterPro"/>
</dbReference>
<dbReference type="PROSITE" id="PS50880">
    <property type="entry name" value="TOPRIM"/>
    <property type="match status" value="1"/>
</dbReference>
<evidence type="ECO:0000313" key="2">
    <source>
        <dbReference type="EMBL" id="EKC48416.1"/>
    </source>
</evidence>
<dbReference type="PANTHER" id="PTHR11390:SF21">
    <property type="entry name" value="DNA TOPOISOMERASE 3-ALPHA"/>
    <property type="match status" value="1"/>
</dbReference>
<organism evidence="2">
    <name type="scientific">human gut metagenome</name>
    <dbReference type="NCBI Taxonomy" id="408170"/>
    <lineage>
        <taxon>unclassified sequences</taxon>
        <taxon>metagenomes</taxon>
        <taxon>organismal metagenomes</taxon>
    </lineage>
</organism>
<proteinExistence type="predicted"/>
<comment type="caution">
    <text evidence="2">The sequence shown here is derived from an EMBL/GenBank/DDBJ whole genome shotgun (WGS) entry which is preliminary data.</text>
</comment>